<feature type="coiled-coil region" evidence="1">
    <location>
        <begin position="1691"/>
        <end position="1760"/>
    </location>
</feature>
<comment type="caution">
    <text evidence="3">The sequence shown here is derived from an EMBL/GenBank/DDBJ whole genome shotgun (WGS) entry which is preliminary data.</text>
</comment>
<evidence type="ECO:0000313" key="4">
    <source>
        <dbReference type="Proteomes" id="UP001642464"/>
    </source>
</evidence>
<feature type="coiled-coil region" evidence="1">
    <location>
        <begin position="1814"/>
        <end position="1858"/>
    </location>
</feature>
<feature type="compositionally biased region" description="Polar residues" evidence="2">
    <location>
        <begin position="1"/>
        <end position="10"/>
    </location>
</feature>
<feature type="coiled-coil region" evidence="1">
    <location>
        <begin position="751"/>
        <end position="918"/>
    </location>
</feature>
<feature type="coiled-coil region" evidence="1">
    <location>
        <begin position="580"/>
        <end position="607"/>
    </location>
</feature>
<feature type="compositionally biased region" description="Acidic residues" evidence="2">
    <location>
        <begin position="2087"/>
        <end position="2107"/>
    </location>
</feature>
<organism evidence="3 4">
    <name type="scientific">Durusdinium trenchii</name>
    <dbReference type="NCBI Taxonomy" id="1381693"/>
    <lineage>
        <taxon>Eukaryota</taxon>
        <taxon>Sar</taxon>
        <taxon>Alveolata</taxon>
        <taxon>Dinophyceae</taxon>
        <taxon>Suessiales</taxon>
        <taxon>Symbiodiniaceae</taxon>
        <taxon>Durusdinium</taxon>
    </lineage>
</organism>
<evidence type="ECO:0000313" key="3">
    <source>
        <dbReference type="EMBL" id="CAK9075527.1"/>
    </source>
</evidence>
<reference evidence="3 4" key="1">
    <citation type="submission" date="2024-02" db="EMBL/GenBank/DDBJ databases">
        <authorList>
            <person name="Chen Y."/>
            <person name="Shah S."/>
            <person name="Dougan E. K."/>
            <person name="Thang M."/>
            <person name="Chan C."/>
        </authorList>
    </citation>
    <scope>NUCLEOTIDE SEQUENCE [LARGE SCALE GENOMIC DNA]</scope>
</reference>
<feature type="region of interest" description="Disordered" evidence="2">
    <location>
        <begin position="2063"/>
        <end position="2107"/>
    </location>
</feature>
<sequence length="2107" mass="242372">MPRPAQSSPGMGSPSRARTGGQSPVMSPKMLQSRDPTSPSHKMSTTRIQAEQLRDEVVQLHHLLHQTRELHASEASRLTFQLQEGKSALRREQNLREEAESKEKAKSSHCDQLYKEIGALKQQLHSQGQLGGGYSQGNAPPKNALQGDDLRALGSELQQIRQDSQELRDLMARQHDEELQRLRDELERLHRSSRSAQSEVLQLEAAQKQQATSEAAAARKLQDRCRQLEHGTEVAEAKLLAAADELRLMEAKHKQLDQEMHKEQAAAQLAQTQIERLHLEQKSMILDRALQEEAEERSSTLMKRLAASEHQKEELDRKLQQERSQVHLVRQQLDATALYHDRAQERIAMLEAANKAADLQQAVECASLWTEQDALKRTERQAAASEERARQLQVEVQYLECKQERSRQLQLQLQQMESKQEIAEEAETELRDQYSHAESKVNQLQDAVSFLQQRVIQNAGTDAKLGDVQGMLRKVLHRYKKLLASSADTHLSTVTYESKLSELETLMQGVEEEQDVLMSLQEQQRMEFVGAEAREKALHLEAAQEYSQSVALRTLLFSEESSCEAQDRRVRRLVDELGDREVQMRNMQVLQDELQMLKGKLQLSEGQASGHLRAESQVQTLQRKWLDARLQCQASEEEHLKCRQLFQEEEHAVRRLEGAKKRHMESAEEARDALDKLQTKSQRLELQATSQARRLTQEEQTLRGMEEALQEAHQELHRFRSEQQAQLADTIGAKVRLQCATESFEEELSALRQAQTAHAHLEAQSQAAQESAEQRLQRLSEELTQAAREENALLEESRIQEERIARLEEAKNAAALQQAVECASLWTEQDGCRRAERQAAASEERARQLQVEVQYLECKQERSRQLQLQLQQVEAKQEMVEKTASELRDQHSNAESKVSQLQEAVSFLQQRVAQTEGAEAKLGDVQAMLWKVLHRYKKLLASNADTTRSTVTYESKLSELETLMQGVEEEQDALMSLQEQQRMECVGALAREKALQVEAAQEYSQSVTLRSLLMSEESRCEAQERRARRLAGELGDQEVQRRNADELQEELDALQSKIQLSEVQSSGLLRAENQVQSLQKKLLDSRLQCQESEEELLKCQQLFEEEEQAVRQLEAAKKWHVESAEEARKALDKLQTKSQRLELQATAQARRMTHEEDTLRGMEQALEEAHQELDRFRTEQQVQLADTMGAKVRAQMEFAGAEAREKALQLEAAQEYTQSVALQTLLISEESRCEAHERQRRRLVDELGDREAQMKNTQELQEELQMLQGKLQLSEVQASGFLRAENQVQSLQKKWLDARLQCQASEEELLKCQQLFEEEEQTARQLDAAKKRHMESAEETRKALDKLQTKSQRLELEATSQARRMVHEEDTLRGMEHALEEVHQELDRFRTEQQVQLADTMGAKVRAQMEFAGAEAREKALQVEAAQEYRQREGLRSLLLAEESRCDAQERRVRRLVDELGDREVQMRNVQELQEELHVLQSKLQLSEVQARGHLHAENQVQTLQKKLLDARVQCQASEEELLKCHQRFEEEEQALRQLEAAKKWHMESAEEAREALEKLQTKSQRLELEATFQARRMTHEEEALRGMEHVLEEVNQELGHLRSEQRVHLEMSQIRASPRASPTFQEEPLTFQTARARFEAPSAERSEQRLQKFPDELKSPTSEGKALEDRDQKVSTAAFEAKTMKLEASVARLRDSLESATAAQREEQEKVSHQELATRHFETALQRQIQRSEELCLENANLRAETQELEMRCRGHDEKSAQTLHGALSIEKQLLAVRAKHGHLQDAYQEQRSLRAREAEEGQRRRHVSESVVDALKEELFQLREEAAAERAVREEADHIQEEVEEKLKRLHSEELQGFHSEQKALRAALQLQRRNSTQALEAQRWALRREKQLRKQRYALLSAASEEMRGQLMRLKAATEEAAEADVAVEDQDDLVAEELERVKLDQQALSESRALENKTLTELEEVRQQLKDERRTPTPNAERITELVEVEQKLNDEMEQIEAAVAEHKRKYQEDHKKLEEAHAEERASRERAEQYHQQVAAETQLLAVDLLKLQGAFEADGESESNFSQSSKMKEGRALVEASSEEEGEEEAEEETFDSWEAH</sequence>
<feature type="compositionally biased region" description="Polar residues" evidence="2">
    <location>
        <begin position="34"/>
        <end position="48"/>
    </location>
</feature>
<dbReference type="Proteomes" id="UP001642464">
    <property type="component" value="Unassembled WGS sequence"/>
</dbReference>
<feature type="compositionally biased region" description="Basic and acidic residues" evidence="2">
    <location>
        <begin position="2015"/>
        <end position="2038"/>
    </location>
</feature>
<proteinExistence type="predicted"/>
<name>A0ABP0PK48_9DINO</name>
<feature type="coiled-coil region" evidence="1">
    <location>
        <begin position="1302"/>
        <end position="1392"/>
    </location>
</feature>
<evidence type="ECO:0000256" key="1">
    <source>
        <dbReference type="SAM" id="Coils"/>
    </source>
</evidence>
<feature type="coiled-coil region" evidence="1">
    <location>
        <begin position="1013"/>
        <end position="1179"/>
    </location>
</feature>
<feature type="coiled-coil region" evidence="1">
    <location>
        <begin position="950"/>
        <end position="980"/>
    </location>
</feature>
<accession>A0ABP0PK48</accession>
<keyword evidence="4" id="KW-1185">Reference proteome</keyword>
<dbReference type="EMBL" id="CAXAMM010036224">
    <property type="protein sequence ID" value="CAK9075527.1"/>
    <property type="molecule type" value="Genomic_DNA"/>
</dbReference>
<feature type="coiled-coil region" evidence="1">
    <location>
        <begin position="1439"/>
        <end position="1605"/>
    </location>
</feature>
<protein>
    <submittedName>
        <fullName evidence="3">Uncharacterized protein</fullName>
    </submittedName>
</protein>
<feature type="region of interest" description="Disordered" evidence="2">
    <location>
        <begin position="1640"/>
        <end position="1673"/>
    </location>
</feature>
<gene>
    <name evidence="3" type="ORF">SCF082_LOCUS36586</name>
</gene>
<evidence type="ECO:0000256" key="2">
    <source>
        <dbReference type="SAM" id="MobiDB-lite"/>
    </source>
</evidence>
<feature type="coiled-coil region" evidence="1">
    <location>
        <begin position="1226"/>
        <end position="1277"/>
    </location>
</feature>
<feature type="coiled-coil region" evidence="1">
    <location>
        <begin position="150"/>
        <end position="454"/>
    </location>
</feature>
<feature type="region of interest" description="Disordered" evidence="2">
    <location>
        <begin position="2008"/>
        <end position="2040"/>
    </location>
</feature>
<feature type="compositionally biased region" description="Basic and acidic residues" evidence="2">
    <location>
        <begin position="1640"/>
        <end position="1659"/>
    </location>
</feature>
<feature type="region of interest" description="Disordered" evidence="2">
    <location>
        <begin position="124"/>
        <end position="147"/>
    </location>
</feature>
<feature type="region of interest" description="Disordered" evidence="2">
    <location>
        <begin position="1"/>
        <end position="48"/>
    </location>
</feature>
<keyword evidence="1" id="KW-0175">Coiled coil</keyword>
<feature type="coiled-coil region" evidence="1">
    <location>
        <begin position="493"/>
        <end position="523"/>
    </location>
</feature>
<feature type="coiled-coil region" evidence="1">
    <location>
        <begin position="653"/>
        <end position="722"/>
    </location>
</feature>
<feature type="region of interest" description="Disordered" evidence="2">
    <location>
        <begin position="91"/>
        <end position="110"/>
    </location>
</feature>